<reference evidence="2" key="1">
    <citation type="journal article" date="2020" name="Stud. Mycol.">
        <title>101 Dothideomycetes genomes: a test case for predicting lifestyles and emergence of pathogens.</title>
        <authorList>
            <person name="Haridas S."/>
            <person name="Albert R."/>
            <person name="Binder M."/>
            <person name="Bloem J."/>
            <person name="Labutti K."/>
            <person name="Salamov A."/>
            <person name="Andreopoulos B."/>
            <person name="Baker S."/>
            <person name="Barry K."/>
            <person name="Bills G."/>
            <person name="Bluhm B."/>
            <person name="Cannon C."/>
            <person name="Castanera R."/>
            <person name="Culley D."/>
            <person name="Daum C."/>
            <person name="Ezra D."/>
            <person name="Gonzalez J."/>
            <person name="Henrissat B."/>
            <person name="Kuo A."/>
            <person name="Liang C."/>
            <person name="Lipzen A."/>
            <person name="Lutzoni F."/>
            <person name="Magnuson J."/>
            <person name="Mondo S."/>
            <person name="Nolan M."/>
            <person name="Ohm R."/>
            <person name="Pangilinan J."/>
            <person name="Park H.-J."/>
            <person name="Ramirez L."/>
            <person name="Alfaro M."/>
            <person name="Sun H."/>
            <person name="Tritt A."/>
            <person name="Yoshinaga Y."/>
            <person name="Zwiers L.-H."/>
            <person name="Turgeon B."/>
            <person name="Goodwin S."/>
            <person name="Spatafora J."/>
            <person name="Crous P."/>
            <person name="Grigoriev I."/>
        </authorList>
    </citation>
    <scope>NUCLEOTIDE SEQUENCE</scope>
    <source>
        <strain evidence="2">CBS 107.79</strain>
    </source>
</reference>
<evidence type="ECO:0000256" key="1">
    <source>
        <dbReference type="SAM" id="MobiDB-lite"/>
    </source>
</evidence>
<protein>
    <submittedName>
        <fullName evidence="2">Uncharacterized protein</fullName>
    </submittedName>
</protein>
<accession>A0A6A5V449</accession>
<feature type="region of interest" description="Disordered" evidence="1">
    <location>
        <begin position="95"/>
        <end position="121"/>
    </location>
</feature>
<organism evidence="2 3">
    <name type="scientific">Bimuria novae-zelandiae CBS 107.79</name>
    <dbReference type="NCBI Taxonomy" id="1447943"/>
    <lineage>
        <taxon>Eukaryota</taxon>
        <taxon>Fungi</taxon>
        <taxon>Dikarya</taxon>
        <taxon>Ascomycota</taxon>
        <taxon>Pezizomycotina</taxon>
        <taxon>Dothideomycetes</taxon>
        <taxon>Pleosporomycetidae</taxon>
        <taxon>Pleosporales</taxon>
        <taxon>Massarineae</taxon>
        <taxon>Didymosphaeriaceae</taxon>
        <taxon>Bimuria</taxon>
    </lineage>
</organism>
<keyword evidence="3" id="KW-1185">Reference proteome</keyword>
<name>A0A6A5V449_9PLEO</name>
<feature type="region of interest" description="Disordered" evidence="1">
    <location>
        <begin position="1"/>
        <end position="51"/>
    </location>
</feature>
<dbReference type="AlphaFoldDB" id="A0A6A5V449"/>
<evidence type="ECO:0000313" key="2">
    <source>
        <dbReference type="EMBL" id="KAF1972011.1"/>
    </source>
</evidence>
<feature type="compositionally biased region" description="Polar residues" evidence="1">
    <location>
        <begin position="23"/>
        <end position="42"/>
    </location>
</feature>
<feature type="compositionally biased region" description="Polar residues" evidence="1">
    <location>
        <begin position="95"/>
        <end position="112"/>
    </location>
</feature>
<sequence>MVEDNAKETSEDRDRAPIFPVTPATTKTNGTGKENLLSTYNSDPEESVPHRKRVDYHTSYTMSIMMKRMQNFTSMHWCLNPINISSDAATASNGTCHQDLASPSHTHGSESGISLPPRKRGRTLATTNINGTSKRNLAHTYKSDLEDRLQALQLFRKTSLSNDEQKDGTITLGQPAGYTPIATIPLLPGFFAPQLPADLPDNDTKHLSDKCVDRARCLMWAFFNEKFHE</sequence>
<dbReference type="EMBL" id="ML976690">
    <property type="protein sequence ID" value="KAF1972011.1"/>
    <property type="molecule type" value="Genomic_DNA"/>
</dbReference>
<feature type="compositionally biased region" description="Basic and acidic residues" evidence="1">
    <location>
        <begin position="1"/>
        <end position="16"/>
    </location>
</feature>
<proteinExistence type="predicted"/>
<dbReference type="Proteomes" id="UP000800036">
    <property type="component" value="Unassembled WGS sequence"/>
</dbReference>
<gene>
    <name evidence="2" type="ORF">BU23DRAFT_569498</name>
</gene>
<evidence type="ECO:0000313" key="3">
    <source>
        <dbReference type="Proteomes" id="UP000800036"/>
    </source>
</evidence>